<accession>F1A4E4</accession>
<evidence type="ECO:0000256" key="1">
    <source>
        <dbReference type="SAM" id="SignalP"/>
    </source>
</evidence>
<dbReference type="InterPro" id="IPR019028">
    <property type="entry name" value="CBM_49"/>
</dbReference>
<sequence length="165" mass="18505">MLFKRFLLLALTFCLLSCAFADSIQGAQMQQQTEQTQQAQQAQQGQQAQQAQQQQNWNHGGQQLTISQNKTNAWEDNGVQYSVFEVTLVNCGTTTIYDATVVAESNFIITKPSDVWTVEKVSENRYHFPSYLCQNGLEAGKNITFGYINKSTGPAVFSVCDLQFK</sequence>
<organism evidence="3 4">
    <name type="scientific">Dictyostelium purpureum</name>
    <name type="common">Slime mold</name>
    <dbReference type="NCBI Taxonomy" id="5786"/>
    <lineage>
        <taxon>Eukaryota</taxon>
        <taxon>Amoebozoa</taxon>
        <taxon>Evosea</taxon>
        <taxon>Eumycetozoa</taxon>
        <taxon>Dictyostelia</taxon>
        <taxon>Dictyosteliales</taxon>
        <taxon>Dictyosteliaceae</taxon>
        <taxon>Dictyostelium</taxon>
    </lineage>
</organism>
<keyword evidence="4" id="KW-1185">Reference proteome</keyword>
<dbReference type="OMA" id="YINRSTH"/>
<feature type="signal peptide" evidence="1">
    <location>
        <begin position="1"/>
        <end position="21"/>
    </location>
</feature>
<dbReference type="Pfam" id="PF09478">
    <property type="entry name" value="CBM49"/>
    <property type="match status" value="1"/>
</dbReference>
<dbReference type="EMBL" id="GL871515">
    <property type="protein sequence ID" value="EGC28936.1"/>
    <property type="molecule type" value="Genomic_DNA"/>
</dbReference>
<proteinExistence type="predicted"/>
<feature type="domain" description="Carbohydrate binding" evidence="2">
    <location>
        <begin position="64"/>
        <end position="152"/>
    </location>
</feature>
<protein>
    <recommendedName>
        <fullName evidence="2">Carbohydrate binding domain-containing protein</fullName>
    </recommendedName>
</protein>
<reference evidence="4" key="1">
    <citation type="journal article" date="2011" name="Genome Biol.">
        <title>Comparative genomics of the social amoebae Dictyostelium discoideum and Dictyostelium purpureum.</title>
        <authorList>
            <consortium name="US DOE Joint Genome Institute (JGI-PGF)"/>
            <person name="Sucgang R."/>
            <person name="Kuo A."/>
            <person name="Tian X."/>
            <person name="Salerno W."/>
            <person name="Parikh A."/>
            <person name="Feasley C.L."/>
            <person name="Dalin E."/>
            <person name="Tu H."/>
            <person name="Huang E."/>
            <person name="Barry K."/>
            <person name="Lindquist E."/>
            <person name="Shapiro H."/>
            <person name="Bruce D."/>
            <person name="Schmutz J."/>
            <person name="Salamov A."/>
            <person name="Fey P."/>
            <person name="Gaudet P."/>
            <person name="Anjard C."/>
            <person name="Babu M.M."/>
            <person name="Basu S."/>
            <person name="Bushmanova Y."/>
            <person name="van der Wel H."/>
            <person name="Katoh-Kurasawa M."/>
            <person name="Dinh C."/>
            <person name="Coutinho P.M."/>
            <person name="Saito T."/>
            <person name="Elias M."/>
            <person name="Schaap P."/>
            <person name="Kay R.R."/>
            <person name="Henrissat B."/>
            <person name="Eichinger L."/>
            <person name="Rivero F."/>
            <person name="Putnam N.H."/>
            <person name="West C.M."/>
            <person name="Loomis W.F."/>
            <person name="Chisholm R.L."/>
            <person name="Shaulsky G."/>
            <person name="Strassmann J.E."/>
            <person name="Queller D.C."/>
            <person name="Kuspa A."/>
            <person name="Grigoriev I.V."/>
        </authorList>
    </citation>
    <scope>NUCLEOTIDE SEQUENCE [LARGE SCALE GENOMIC DNA]</scope>
    <source>
        <strain evidence="4">QSDP1</strain>
    </source>
</reference>
<feature type="chain" id="PRO_5003263080" description="Carbohydrate binding domain-containing protein" evidence="1">
    <location>
        <begin position="22"/>
        <end position="165"/>
    </location>
</feature>
<dbReference type="PANTHER" id="PTHR36560:SF1">
    <property type="entry name" value="CELLULOSE-BINDING DOMAIN-CONTAINING PROTEIN"/>
    <property type="match status" value="1"/>
</dbReference>
<gene>
    <name evidence="3" type="ORF">DICPUDRAFT_93241</name>
</gene>
<dbReference type="GO" id="GO:0030246">
    <property type="term" value="F:carbohydrate binding"/>
    <property type="evidence" value="ECO:0007669"/>
    <property type="project" value="InterPro"/>
</dbReference>
<dbReference type="SMART" id="SM01063">
    <property type="entry name" value="CBM49"/>
    <property type="match status" value="1"/>
</dbReference>
<dbReference type="FunCoup" id="F1A4E4">
    <property type="interactions" value="109"/>
</dbReference>
<dbReference type="RefSeq" id="XP_003294537.1">
    <property type="nucleotide sequence ID" value="XM_003294489.1"/>
</dbReference>
<evidence type="ECO:0000313" key="4">
    <source>
        <dbReference type="Proteomes" id="UP000001064"/>
    </source>
</evidence>
<name>F1A4E4_DICPU</name>
<dbReference type="OrthoDB" id="21974at2759"/>
<dbReference type="VEuPathDB" id="AmoebaDB:DICPUDRAFT_93241"/>
<dbReference type="Proteomes" id="UP000001064">
    <property type="component" value="Unassembled WGS sequence"/>
</dbReference>
<dbReference type="AlphaFoldDB" id="F1A4E4"/>
<evidence type="ECO:0000259" key="2">
    <source>
        <dbReference type="SMART" id="SM01063"/>
    </source>
</evidence>
<dbReference type="KEGG" id="dpp:DICPUDRAFT_93241"/>
<dbReference type="PANTHER" id="PTHR36560">
    <property type="entry name" value="CELLULOSE-BINDING DOMAIN-CONTAINING PROTEIN"/>
    <property type="match status" value="1"/>
</dbReference>
<evidence type="ECO:0000313" key="3">
    <source>
        <dbReference type="EMBL" id="EGC28936.1"/>
    </source>
</evidence>
<dbReference type="InParanoid" id="F1A4E4"/>
<keyword evidence="1" id="KW-0732">Signal</keyword>
<dbReference type="GeneID" id="10506920"/>